<feature type="domain" description="G-protein coupled receptors family 1 profile" evidence="11">
    <location>
        <begin position="27"/>
        <end position="280"/>
    </location>
</feature>
<evidence type="ECO:0000256" key="8">
    <source>
        <dbReference type="ARBA" id="ARBA00023180"/>
    </source>
</evidence>
<feature type="transmembrane region" description="Helical" evidence="10">
    <location>
        <begin position="48"/>
        <end position="73"/>
    </location>
</feature>
<sequence>MVTAHSFLTNVLITASVSLIVFVSILVNGLVLAVIARFKSLRTIPNILIANHALVDILSVITNSTLFVVGIVWKASWFRGWTLAIINSSVNRLFLMLNLVSRLAMMTNMYLAISFGFRYLAWKTKTKALVCVFLIWLICISMVILLALPLLHIDLGDAHITKYRVEIFRKARYLLASSTFFFIICDAVVCFLTARVIKRESKKRKETNPPAQQAEAQLKRDLKATKTIVITMAVFLICFIPIGVFPIVNLIENNVTTDHWLSYVARYSYALSNTVNPIIYYTRLSRCRLALKQFVKDPFGSSDYREKPD</sequence>
<dbReference type="Proteomes" id="UP001159428">
    <property type="component" value="Unassembled WGS sequence"/>
</dbReference>
<evidence type="ECO:0000256" key="3">
    <source>
        <dbReference type="ARBA" id="ARBA00022692"/>
    </source>
</evidence>
<feature type="transmembrane region" description="Helical" evidence="10">
    <location>
        <begin position="12"/>
        <end position="36"/>
    </location>
</feature>
<feature type="transmembrane region" description="Helical" evidence="10">
    <location>
        <begin position="260"/>
        <end position="282"/>
    </location>
</feature>
<keyword evidence="7" id="KW-0675">Receptor</keyword>
<dbReference type="GO" id="GO:0005886">
    <property type="term" value="C:plasma membrane"/>
    <property type="evidence" value="ECO:0007669"/>
    <property type="project" value="UniProtKB-SubCell"/>
</dbReference>
<keyword evidence="2" id="KW-1003">Cell membrane</keyword>
<dbReference type="PANTHER" id="PTHR24246:SF27">
    <property type="entry name" value="ADENOSINE RECEPTOR, ISOFORM A"/>
    <property type="match status" value="1"/>
</dbReference>
<keyword evidence="9" id="KW-0807">Transducer</keyword>
<gene>
    <name evidence="12" type="ORF">PMEA_00005574</name>
</gene>
<evidence type="ECO:0000256" key="1">
    <source>
        <dbReference type="ARBA" id="ARBA00004651"/>
    </source>
</evidence>
<organism evidence="12 13">
    <name type="scientific">Pocillopora meandrina</name>
    <dbReference type="NCBI Taxonomy" id="46732"/>
    <lineage>
        <taxon>Eukaryota</taxon>
        <taxon>Metazoa</taxon>
        <taxon>Cnidaria</taxon>
        <taxon>Anthozoa</taxon>
        <taxon>Hexacorallia</taxon>
        <taxon>Scleractinia</taxon>
        <taxon>Astrocoeniina</taxon>
        <taxon>Pocilloporidae</taxon>
        <taxon>Pocillopora</taxon>
    </lineage>
</organism>
<name>A0AAU9WGV8_9CNID</name>
<proteinExistence type="predicted"/>
<dbReference type="Pfam" id="PF00001">
    <property type="entry name" value="7tm_1"/>
    <property type="match status" value="1"/>
</dbReference>
<accession>A0AAU9WGV8</accession>
<keyword evidence="4 10" id="KW-1133">Transmembrane helix</keyword>
<evidence type="ECO:0000313" key="12">
    <source>
        <dbReference type="EMBL" id="CAH3113799.1"/>
    </source>
</evidence>
<keyword evidence="13" id="KW-1185">Reference proteome</keyword>
<reference evidence="12 13" key="1">
    <citation type="submission" date="2022-05" db="EMBL/GenBank/DDBJ databases">
        <authorList>
            <consortium name="Genoscope - CEA"/>
            <person name="William W."/>
        </authorList>
    </citation>
    <scope>NUCLEOTIDE SEQUENCE [LARGE SCALE GENOMIC DNA]</scope>
</reference>
<dbReference type="PANTHER" id="PTHR24246">
    <property type="entry name" value="OLFACTORY RECEPTOR AND ADENOSINE RECEPTOR"/>
    <property type="match status" value="1"/>
</dbReference>
<dbReference type="SUPFAM" id="SSF81321">
    <property type="entry name" value="Family A G protein-coupled receptor-like"/>
    <property type="match status" value="1"/>
</dbReference>
<evidence type="ECO:0000256" key="6">
    <source>
        <dbReference type="ARBA" id="ARBA00023136"/>
    </source>
</evidence>
<keyword evidence="6 10" id="KW-0472">Membrane</keyword>
<evidence type="ECO:0000256" key="4">
    <source>
        <dbReference type="ARBA" id="ARBA00022989"/>
    </source>
</evidence>
<dbReference type="AlphaFoldDB" id="A0AAU9WGV8"/>
<feature type="non-terminal residue" evidence="12">
    <location>
        <position position="309"/>
    </location>
</feature>
<evidence type="ECO:0000256" key="7">
    <source>
        <dbReference type="ARBA" id="ARBA00023170"/>
    </source>
</evidence>
<comment type="caution">
    <text evidence="12">The sequence shown here is derived from an EMBL/GenBank/DDBJ whole genome shotgun (WGS) entry which is preliminary data.</text>
</comment>
<feature type="transmembrane region" description="Helical" evidence="10">
    <location>
        <begin position="93"/>
        <end position="117"/>
    </location>
</feature>
<comment type="subcellular location">
    <subcellularLocation>
        <location evidence="1">Cell membrane</location>
        <topology evidence="1">Multi-pass membrane protein</topology>
    </subcellularLocation>
</comment>
<dbReference type="CDD" id="cd00637">
    <property type="entry name" value="7tm_classA_rhodopsin-like"/>
    <property type="match status" value="1"/>
</dbReference>
<feature type="transmembrane region" description="Helical" evidence="10">
    <location>
        <begin position="228"/>
        <end position="248"/>
    </location>
</feature>
<dbReference type="EMBL" id="CALNXJ010000014">
    <property type="protein sequence ID" value="CAH3113799.1"/>
    <property type="molecule type" value="Genomic_DNA"/>
</dbReference>
<dbReference type="InterPro" id="IPR000276">
    <property type="entry name" value="GPCR_Rhodpsn"/>
</dbReference>
<evidence type="ECO:0000256" key="9">
    <source>
        <dbReference type="ARBA" id="ARBA00023224"/>
    </source>
</evidence>
<evidence type="ECO:0000259" key="11">
    <source>
        <dbReference type="PROSITE" id="PS50262"/>
    </source>
</evidence>
<evidence type="ECO:0000256" key="2">
    <source>
        <dbReference type="ARBA" id="ARBA00022475"/>
    </source>
</evidence>
<evidence type="ECO:0000313" key="13">
    <source>
        <dbReference type="Proteomes" id="UP001159428"/>
    </source>
</evidence>
<evidence type="ECO:0000256" key="10">
    <source>
        <dbReference type="SAM" id="Phobius"/>
    </source>
</evidence>
<dbReference type="Gene3D" id="1.20.1070.10">
    <property type="entry name" value="Rhodopsin 7-helix transmembrane proteins"/>
    <property type="match status" value="1"/>
</dbReference>
<protein>
    <recommendedName>
        <fullName evidence="11">G-protein coupled receptors family 1 profile domain-containing protein</fullName>
    </recommendedName>
</protein>
<dbReference type="GO" id="GO:0004930">
    <property type="term" value="F:G protein-coupled receptor activity"/>
    <property type="evidence" value="ECO:0007669"/>
    <property type="project" value="UniProtKB-KW"/>
</dbReference>
<keyword evidence="3 10" id="KW-0812">Transmembrane</keyword>
<feature type="transmembrane region" description="Helical" evidence="10">
    <location>
        <begin position="173"/>
        <end position="197"/>
    </location>
</feature>
<keyword evidence="8" id="KW-0325">Glycoprotein</keyword>
<evidence type="ECO:0000256" key="5">
    <source>
        <dbReference type="ARBA" id="ARBA00023040"/>
    </source>
</evidence>
<dbReference type="PRINTS" id="PR00237">
    <property type="entry name" value="GPCRRHODOPSN"/>
</dbReference>
<feature type="transmembrane region" description="Helical" evidence="10">
    <location>
        <begin position="129"/>
        <end position="153"/>
    </location>
</feature>
<keyword evidence="5" id="KW-0297">G-protein coupled receptor</keyword>
<dbReference type="InterPro" id="IPR017452">
    <property type="entry name" value="GPCR_Rhodpsn_7TM"/>
</dbReference>
<dbReference type="PROSITE" id="PS50262">
    <property type="entry name" value="G_PROTEIN_RECEP_F1_2"/>
    <property type="match status" value="1"/>
</dbReference>